<dbReference type="Pfam" id="PF02721">
    <property type="entry name" value="DUF223"/>
    <property type="match status" value="1"/>
</dbReference>
<sequence>MVDPKNQKNVKSLELALVDAQGSKIQATIPARIMKDFIKYFQVEGCVRRLKRFDHGLNISGGYRCSKQEYKIVFRPHTLVESVVEFDISNCVFEFTPLAEITNFVANFDYCCDLVGHIIGYSDPIVDNGKKMNFVEREDERADRLKVTLWDEHADRVLNIMNNNPHYPVVLIVQYVKCKKYYCYTNYEDFVKDAETTALAGIEELDQVPELVHYTIGQTGTKGYPDILEEIVDKMCLFRLDVSDYIIRNNTIEISVARVTTDAEVIKKYLDDVSDDQEIYPELSAEFYRNLTPMSDSIAKTAISIVSGSLCNLQLDIDSVQAGKCDVKLLGCKVPEKADIGQENA</sequence>
<dbReference type="AlphaFoldDB" id="A0AAV1E0G8"/>
<dbReference type="Proteomes" id="UP001161247">
    <property type="component" value="Chromosome 7"/>
</dbReference>
<protein>
    <submittedName>
        <fullName evidence="2">OLC1v1012988C1</fullName>
    </submittedName>
</protein>
<dbReference type="SUPFAM" id="SSF50249">
    <property type="entry name" value="Nucleic acid-binding proteins"/>
    <property type="match status" value="1"/>
</dbReference>
<keyword evidence="3" id="KW-1185">Reference proteome</keyword>
<organism evidence="2 3">
    <name type="scientific">Oldenlandia corymbosa var. corymbosa</name>
    <dbReference type="NCBI Taxonomy" id="529605"/>
    <lineage>
        <taxon>Eukaryota</taxon>
        <taxon>Viridiplantae</taxon>
        <taxon>Streptophyta</taxon>
        <taxon>Embryophyta</taxon>
        <taxon>Tracheophyta</taxon>
        <taxon>Spermatophyta</taxon>
        <taxon>Magnoliopsida</taxon>
        <taxon>eudicotyledons</taxon>
        <taxon>Gunneridae</taxon>
        <taxon>Pentapetalae</taxon>
        <taxon>asterids</taxon>
        <taxon>lamiids</taxon>
        <taxon>Gentianales</taxon>
        <taxon>Rubiaceae</taxon>
        <taxon>Rubioideae</taxon>
        <taxon>Spermacoceae</taxon>
        <taxon>Hedyotis-Oldenlandia complex</taxon>
        <taxon>Oldenlandia</taxon>
    </lineage>
</organism>
<accession>A0AAV1E0G8</accession>
<dbReference type="InterPro" id="IPR012340">
    <property type="entry name" value="NA-bd_OB-fold"/>
</dbReference>
<dbReference type="Gene3D" id="2.40.50.140">
    <property type="entry name" value="Nucleic acid-binding proteins"/>
    <property type="match status" value="2"/>
</dbReference>
<reference evidence="2" key="1">
    <citation type="submission" date="2023-03" db="EMBL/GenBank/DDBJ databases">
        <authorList>
            <person name="Julca I."/>
        </authorList>
    </citation>
    <scope>NUCLEOTIDE SEQUENCE</scope>
</reference>
<proteinExistence type="predicted"/>
<dbReference type="PANTHER" id="PTHR47165">
    <property type="entry name" value="OS03G0429900 PROTEIN"/>
    <property type="match status" value="1"/>
</dbReference>
<name>A0AAV1E0G8_OLDCO</name>
<evidence type="ECO:0000313" key="2">
    <source>
        <dbReference type="EMBL" id="CAI9112529.1"/>
    </source>
</evidence>
<feature type="domain" description="Replication protein A 70 kDa DNA-binding subunit B/D first OB fold" evidence="1">
    <location>
        <begin position="6"/>
        <end position="81"/>
    </location>
</feature>
<evidence type="ECO:0000313" key="3">
    <source>
        <dbReference type="Proteomes" id="UP001161247"/>
    </source>
</evidence>
<evidence type="ECO:0000259" key="1">
    <source>
        <dbReference type="Pfam" id="PF02721"/>
    </source>
</evidence>
<dbReference type="PANTHER" id="PTHR47165:SF4">
    <property type="entry name" value="OS03G0429900 PROTEIN"/>
    <property type="match status" value="1"/>
</dbReference>
<dbReference type="InterPro" id="IPR003871">
    <property type="entry name" value="RFA1B/D_OB_1st"/>
</dbReference>
<dbReference type="EMBL" id="OX459124">
    <property type="protein sequence ID" value="CAI9112529.1"/>
    <property type="molecule type" value="Genomic_DNA"/>
</dbReference>
<gene>
    <name evidence="2" type="ORF">OLC1_LOCUS19706</name>
</gene>